<evidence type="ECO:0000313" key="1">
    <source>
        <dbReference type="EMBL" id="GID15225.1"/>
    </source>
</evidence>
<dbReference type="Proteomes" id="UP000612808">
    <property type="component" value="Unassembled WGS sequence"/>
</dbReference>
<dbReference type="AlphaFoldDB" id="A0A8J3J5P7"/>
<name>A0A8J3J5P7_9ACTN</name>
<dbReference type="Gene3D" id="3.40.50.720">
    <property type="entry name" value="NAD(P)-binding Rossmann-like Domain"/>
    <property type="match status" value="1"/>
</dbReference>
<dbReference type="NCBIfam" id="TIGR03882">
    <property type="entry name" value="cyclo_dehyd_2"/>
    <property type="match status" value="1"/>
</dbReference>
<dbReference type="EMBL" id="BOMB01000040">
    <property type="protein sequence ID" value="GID15225.1"/>
    <property type="molecule type" value="Genomic_DNA"/>
</dbReference>
<proteinExistence type="predicted"/>
<accession>A0A8J3J5P7</accession>
<dbReference type="InterPro" id="IPR022291">
    <property type="entry name" value="Bacteriocin_synth_cyclodeHase"/>
</dbReference>
<keyword evidence="2" id="KW-1185">Reference proteome</keyword>
<gene>
    <name evidence="1" type="ORF">Aru02nite_61140</name>
</gene>
<comment type="caution">
    <text evidence="1">The sequence shown here is derived from an EMBL/GenBank/DDBJ whole genome shotgun (WGS) entry which is preliminary data.</text>
</comment>
<organism evidence="1 2">
    <name type="scientific">Actinocatenispora rupis</name>
    <dbReference type="NCBI Taxonomy" id="519421"/>
    <lineage>
        <taxon>Bacteria</taxon>
        <taxon>Bacillati</taxon>
        <taxon>Actinomycetota</taxon>
        <taxon>Actinomycetes</taxon>
        <taxon>Micromonosporales</taxon>
        <taxon>Micromonosporaceae</taxon>
        <taxon>Actinocatenispora</taxon>
    </lineage>
</organism>
<evidence type="ECO:0000313" key="2">
    <source>
        <dbReference type="Proteomes" id="UP000612808"/>
    </source>
</evidence>
<sequence>MVRMKRPLLLPGVPRLQRDRSTVQVGVNPDNAVVVRGDRPALAKVLNLFDGTRSEAVVRREASQLGLAETDVTRLLHMLTARGLVRDASSLLPRQLTPGTRRRLEPEAAALALRLPDQVSPARVLGRRQRARVLLVGRSRMAAPLGALLAASGVGHVHPTGAGTVVGTDPAVGGVLPDDTRRPYRRAVCDAILRAAPDTDTRTIDGPDADLVVLLGRPRPVPAGLYGPVLRRVRHLTVWVRDGSIVVGPLVRPGRTSCLHCVEMARQDRDPSWPVLAAQLATMPEPPAEPVEASLAALAVATAAAQALAELDGDEPAVLDGALEISPPGMIRRRAWPVHPRCDCLDRRRR</sequence>
<protein>
    <submittedName>
        <fullName evidence="1">Cyclodehydratase</fullName>
    </submittedName>
</protein>
<reference evidence="1" key="1">
    <citation type="submission" date="2021-01" db="EMBL/GenBank/DDBJ databases">
        <title>Whole genome shotgun sequence of Actinocatenispora rupis NBRC 107355.</title>
        <authorList>
            <person name="Komaki H."/>
            <person name="Tamura T."/>
        </authorList>
    </citation>
    <scope>NUCLEOTIDE SEQUENCE</scope>
    <source>
        <strain evidence="1">NBRC 107355</strain>
    </source>
</reference>